<dbReference type="Pfam" id="PF01479">
    <property type="entry name" value="S4"/>
    <property type="match status" value="1"/>
</dbReference>
<dbReference type="Pfam" id="PF01252">
    <property type="entry name" value="Peptidase_A8"/>
    <property type="match status" value="1"/>
</dbReference>
<dbReference type="Gene3D" id="3.30.2350.10">
    <property type="entry name" value="Pseudouridine synthase"/>
    <property type="match status" value="1"/>
</dbReference>
<dbReference type="GO" id="GO:0004190">
    <property type="term" value="F:aspartic-type endopeptidase activity"/>
    <property type="evidence" value="ECO:0007669"/>
    <property type="project" value="InterPro"/>
</dbReference>
<sequence>MAKIPINKNYLFSVISILFIADRLLKLIAIEHLDYTINQSLALGIGTQDNTQAMIFSVFGLLISIIIIFQSRSTIGAKWLWIVMLLLLSGAFSNLFDRLAYGGVVDFIAIGSFPWFNLADVYITSALGLFSNVIFSKCKSFKKFTVKSEDATQRVDLFLSKKIVGYSRSACKRVIEAKGLMVNGVVQTQAQYKVRAGDTIVFDQSVISNDTLQLKPQNIELDIVYEDEHLLVVNKPSGMVVHPAAGNSQDTLMNAVMYRYSELQTVGDSIRSGLIHRLDKDTSGLVMISKTTEALWFYSKAFAERNIQKTYLMVVAGDATKNYRQKRKIVNYLGRNPQNRKKITVLADKKGKLAETDFYNLGVFQLDGKTCSLVKAIPKTGRTHQLRVQLSSLGLPILGDNIYGRGNKFARLMLHAWRLSFKLLDGKDIELQAKLPDIFTVANAKEIKTEADQLQKSNRSSK</sequence>
<comment type="similarity">
    <text evidence="1">Belongs to the pseudouridine synthase RluA family.</text>
</comment>
<dbReference type="CDD" id="cd02869">
    <property type="entry name" value="PseudoU_synth_RluA_like"/>
    <property type="match status" value="1"/>
</dbReference>
<dbReference type="InterPro" id="IPR006224">
    <property type="entry name" value="PsdUridine_synth_RluA-like_CS"/>
</dbReference>
<evidence type="ECO:0000259" key="6">
    <source>
        <dbReference type="SMART" id="SM00363"/>
    </source>
</evidence>
<dbReference type="SMART" id="SM00363">
    <property type="entry name" value="S4"/>
    <property type="match status" value="1"/>
</dbReference>
<reference evidence="7 8" key="1">
    <citation type="submission" date="2015-02" db="EMBL/GenBank/DDBJ databases">
        <title>Improved understanding of the partial-nitritation anammox process through 23 genomes representing the majority of the microbial community.</title>
        <authorList>
            <person name="Speth D.R."/>
            <person name="In T Zandt M."/>
            <person name="Guerrero Cruz S."/>
            <person name="Jetten M.S."/>
            <person name="Dutilh B.E."/>
        </authorList>
    </citation>
    <scope>NUCLEOTIDE SEQUENCE [LARGE SCALE GENOMIC DNA]</scope>
    <source>
        <strain evidence="7">OLB21</strain>
    </source>
</reference>
<evidence type="ECO:0000256" key="3">
    <source>
        <dbReference type="PIRSR" id="PIRSR606225-1"/>
    </source>
</evidence>
<protein>
    <submittedName>
        <fullName evidence="7">Ribosomal large subunit pseudouridine synthase D</fullName>
        <ecNumber evidence="7">5.4.99.23</ecNumber>
    </submittedName>
</protein>
<evidence type="ECO:0000313" key="8">
    <source>
        <dbReference type="Proteomes" id="UP000070449"/>
    </source>
</evidence>
<dbReference type="SUPFAM" id="SSF55120">
    <property type="entry name" value="Pseudouridine synthase"/>
    <property type="match status" value="1"/>
</dbReference>
<keyword evidence="5" id="KW-1133">Transmembrane helix</keyword>
<dbReference type="NCBIfam" id="TIGR00005">
    <property type="entry name" value="rluA_subfam"/>
    <property type="match status" value="1"/>
</dbReference>
<dbReference type="InterPro" id="IPR006145">
    <property type="entry name" value="PsdUridine_synth_RsuA/RluA"/>
</dbReference>
<dbReference type="Gene3D" id="3.10.290.10">
    <property type="entry name" value="RNA-binding S4 domain"/>
    <property type="match status" value="1"/>
</dbReference>
<dbReference type="EMBL" id="JYPD01000014">
    <property type="protein sequence ID" value="KXK09588.1"/>
    <property type="molecule type" value="Genomic_DNA"/>
</dbReference>
<feature type="transmembrane region" description="Helical" evidence="5">
    <location>
        <begin position="115"/>
        <end position="135"/>
    </location>
</feature>
<accession>A0A136KJW2</accession>
<dbReference type="GO" id="GO:0160140">
    <property type="term" value="F:23S rRNA pseudouridine(1911/1915/1917) synthase activity"/>
    <property type="evidence" value="ECO:0007669"/>
    <property type="project" value="UniProtKB-EC"/>
</dbReference>
<dbReference type="InterPro" id="IPR036986">
    <property type="entry name" value="S4_RNA-bd_sf"/>
</dbReference>
<keyword evidence="2 7" id="KW-0413">Isomerase</keyword>
<feature type="domain" description="RNA-binding S4" evidence="6">
    <location>
        <begin position="153"/>
        <end position="217"/>
    </location>
</feature>
<dbReference type="EC" id="5.4.99.23" evidence="7"/>
<keyword evidence="5" id="KW-0812">Transmembrane</keyword>
<feature type="transmembrane region" description="Helical" evidence="5">
    <location>
        <begin position="9"/>
        <end position="30"/>
    </location>
</feature>
<dbReference type="InterPro" id="IPR050188">
    <property type="entry name" value="RluA_PseudoU_synthase"/>
</dbReference>
<proteinExistence type="inferred from homology"/>
<organism evidence="7 8">
    <name type="scientific">candidate division WS6 bacterium OLB21</name>
    <dbReference type="NCBI Taxonomy" id="1617427"/>
    <lineage>
        <taxon>Bacteria</taxon>
        <taxon>Candidatus Dojkabacteria</taxon>
    </lineage>
</organism>
<dbReference type="CDD" id="cd00165">
    <property type="entry name" value="S4"/>
    <property type="match status" value="1"/>
</dbReference>
<dbReference type="GO" id="GO:0016020">
    <property type="term" value="C:membrane"/>
    <property type="evidence" value="ECO:0007669"/>
    <property type="project" value="InterPro"/>
</dbReference>
<evidence type="ECO:0000256" key="1">
    <source>
        <dbReference type="ARBA" id="ARBA00010876"/>
    </source>
</evidence>
<dbReference type="Pfam" id="PF00849">
    <property type="entry name" value="PseudoU_synth_2"/>
    <property type="match status" value="1"/>
</dbReference>
<dbReference type="GO" id="GO:0000455">
    <property type="term" value="P:enzyme-directed rRNA pseudouridine synthesis"/>
    <property type="evidence" value="ECO:0007669"/>
    <property type="project" value="UniProtKB-ARBA"/>
</dbReference>
<dbReference type="Proteomes" id="UP000070449">
    <property type="component" value="Unassembled WGS sequence"/>
</dbReference>
<keyword evidence="5" id="KW-0472">Membrane</keyword>
<dbReference type="GO" id="GO:0003723">
    <property type="term" value="F:RNA binding"/>
    <property type="evidence" value="ECO:0007669"/>
    <property type="project" value="UniProtKB-KW"/>
</dbReference>
<dbReference type="InterPro" id="IPR001872">
    <property type="entry name" value="Peptidase_A8"/>
</dbReference>
<dbReference type="AlphaFoldDB" id="A0A136KJW2"/>
<evidence type="ECO:0000313" key="7">
    <source>
        <dbReference type="EMBL" id="KXK09588.1"/>
    </source>
</evidence>
<keyword evidence="4" id="KW-0694">RNA-binding</keyword>
<dbReference type="STRING" id="1617427.UZ20_WS6002000391"/>
<evidence type="ECO:0000256" key="2">
    <source>
        <dbReference type="ARBA" id="ARBA00023235"/>
    </source>
</evidence>
<dbReference type="PANTHER" id="PTHR21600:SF44">
    <property type="entry name" value="RIBOSOMAL LARGE SUBUNIT PSEUDOURIDINE SYNTHASE D"/>
    <property type="match status" value="1"/>
</dbReference>
<dbReference type="SUPFAM" id="SSF55174">
    <property type="entry name" value="Alpha-L RNA-binding motif"/>
    <property type="match status" value="1"/>
</dbReference>
<evidence type="ECO:0000256" key="5">
    <source>
        <dbReference type="SAM" id="Phobius"/>
    </source>
</evidence>
<dbReference type="PATRIC" id="fig|1617427.3.peg.411"/>
<name>A0A136KJW2_9BACT</name>
<dbReference type="InterPro" id="IPR002942">
    <property type="entry name" value="S4_RNA-bd"/>
</dbReference>
<dbReference type="PROSITE" id="PS00855">
    <property type="entry name" value="SPASE_II"/>
    <property type="match status" value="1"/>
</dbReference>
<comment type="caution">
    <text evidence="7">The sequence shown here is derived from an EMBL/GenBank/DDBJ whole genome shotgun (WGS) entry which is preliminary data.</text>
</comment>
<feature type="active site" evidence="3">
    <location>
        <position position="279"/>
    </location>
</feature>
<dbReference type="PANTHER" id="PTHR21600">
    <property type="entry name" value="MITOCHONDRIAL RNA PSEUDOURIDINE SYNTHASE"/>
    <property type="match status" value="1"/>
</dbReference>
<feature type="transmembrane region" description="Helical" evidence="5">
    <location>
        <begin position="76"/>
        <end position="95"/>
    </location>
</feature>
<dbReference type="InterPro" id="IPR006225">
    <property type="entry name" value="PsdUridine_synth_RluC/D"/>
</dbReference>
<evidence type="ECO:0000256" key="4">
    <source>
        <dbReference type="PROSITE-ProRule" id="PRU00182"/>
    </source>
</evidence>
<gene>
    <name evidence="7" type="primary">rluD_1</name>
    <name evidence="7" type="ORF">UZ20_WS6002000391</name>
</gene>
<dbReference type="InterPro" id="IPR020103">
    <property type="entry name" value="PsdUridine_synth_cat_dom_sf"/>
</dbReference>
<feature type="transmembrane region" description="Helical" evidence="5">
    <location>
        <begin position="50"/>
        <end position="69"/>
    </location>
</feature>
<dbReference type="PROSITE" id="PS50889">
    <property type="entry name" value="S4"/>
    <property type="match status" value="1"/>
</dbReference>
<dbReference type="PROSITE" id="PS01129">
    <property type="entry name" value="PSI_RLU"/>
    <property type="match status" value="1"/>
</dbReference>
<dbReference type="GO" id="GO:0006508">
    <property type="term" value="P:proteolysis"/>
    <property type="evidence" value="ECO:0007669"/>
    <property type="project" value="InterPro"/>
</dbReference>